<evidence type="ECO:0000256" key="1">
    <source>
        <dbReference type="ARBA" id="ARBA00022741"/>
    </source>
</evidence>
<keyword evidence="1" id="KW-0547">Nucleotide-binding</keyword>
<proteinExistence type="predicted"/>
<accession>A0A4Q5KQN3</accession>
<evidence type="ECO:0000313" key="4">
    <source>
        <dbReference type="EMBL" id="RYU48002.1"/>
    </source>
</evidence>
<dbReference type="InterPro" id="IPR003439">
    <property type="entry name" value="ABC_transporter-like_ATP-bd"/>
</dbReference>
<dbReference type="Proteomes" id="UP000293465">
    <property type="component" value="Unassembled WGS sequence"/>
</dbReference>
<comment type="caution">
    <text evidence="4">The sequence shown here is derived from an EMBL/GenBank/DDBJ whole genome shotgun (WGS) entry which is preliminary data.</text>
</comment>
<evidence type="ECO:0000256" key="2">
    <source>
        <dbReference type="ARBA" id="ARBA00022840"/>
    </source>
</evidence>
<dbReference type="AlphaFoldDB" id="A0A4Q5KQN3"/>
<dbReference type="InterPro" id="IPR027417">
    <property type="entry name" value="P-loop_NTPase"/>
</dbReference>
<name>A0A4Q5KQN3_9GAMM</name>
<reference evidence="4 5" key="1">
    <citation type="submission" date="2019-02" db="EMBL/GenBank/DDBJ databases">
        <title>Genome sequences of Aliivibrio finisterrensis strains from farmed Atlantic salmon.</title>
        <authorList>
            <person name="Bowman J.P."/>
        </authorList>
    </citation>
    <scope>NUCLEOTIDE SEQUENCE [LARGE SCALE GENOMIC DNA]</scope>
    <source>
        <strain evidence="4 5">A32</strain>
    </source>
</reference>
<dbReference type="PANTHER" id="PTHR43158:SF1">
    <property type="entry name" value="ABC TRANSPORTER, ATP-BINDING PROTEIN"/>
    <property type="match status" value="1"/>
</dbReference>
<dbReference type="SUPFAM" id="SSF52540">
    <property type="entry name" value="P-loop containing nucleoside triphosphate hydrolases"/>
    <property type="match status" value="1"/>
</dbReference>
<protein>
    <submittedName>
        <fullName evidence="4">ABC transporter ATP-binding protein</fullName>
    </submittedName>
</protein>
<feature type="domain" description="ABC transporter" evidence="3">
    <location>
        <begin position="26"/>
        <end position="255"/>
    </location>
</feature>
<organism evidence="4 5">
    <name type="scientific">Aliivibrio finisterrensis</name>
    <dbReference type="NCBI Taxonomy" id="511998"/>
    <lineage>
        <taxon>Bacteria</taxon>
        <taxon>Pseudomonadati</taxon>
        <taxon>Pseudomonadota</taxon>
        <taxon>Gammaproteobacteria</taxon>
        <taxon>Vibrionales</taxon>
        <taxon>Vibrionaceae</taxon>
        <taxon>Aliivibrio</taxon>
    </lineage>
</organism>
<dbReference type="GO" id="GO:0016887">
    <property type="term" value="F:ATP hydrolysis activity"/>
    <property type="evidence" value="ECO:0007669"/>
    <property type="project" value="InterPro"/>
</dbReference>
<evidence type="ECO:0000313" key="5">
    <source>
        <dbReference type="Proteomes" id="UP000293465"/>
    </source>
</evidence>
<keyword evidence="2 4" id="KW-0067">ATP-binding</keyword>
<dbReference type="SMART" id="SM00382">
    <property type="entry name" value="AAA"/>
    <property type="match status" value="1"/>
</dbReference>
<dbReference type="OrthoDB" id="9804819at2"/>
<dbReference type="EMBL" id="SEZJ01000002">
    <property type="protein sequence ID" value="RYU48002.1"/>
    <property type="molecule type" value="Genomic_DNA"/>
</dbReference>
<dbReference type="PROSITE" id="PS50893">
    <property type="entry name" value="ABC_TRANSPORTER_2"/>
    <property type="match status" value="1"/>
</dbReference>
<gene>
    <name evidence="4" type="ORF">ERW49_02810</name>
</gene>
<dbReference type="CDD" id="cd03230">
    <property type="entry name" value="ABC_DR_subfamily_A"/>
    <property type="match status" value="1"/>
</dbReference>
<dbReference type="Gene3D" id="3.40.50.300">
    <property type="entry name" value="P-loop containing nucleotide triphosphate hydrolases"/>
    <property type="match status" value="1"/>
</dbReference>
<dbReference type="PANTHER" id="PTHR43158">
    <property type="entry name" value="SKFA PEPTIDE EXPORT ATP-BINDING PROTEIN SKFE"/>
    <property type="match status" value="1"/>
</dbReference>
<dbReference type="InterPro" id="IPR003593">
    <property type="entry name" value="AAA+_ATPase"/>
</dbReference>
<dbReference type="Pfam" id="PF00005">
    <property type="entry name" value="ABC_tran"/>
    <property type="match status" value="1"/>
</dbReference>
<evidence type="ECO:0000259" key="3">
    <source>
        <dbReference type="PROSITE" id="PS50893"/>
    </source>
</evidence>
<sequence length="259" mass="28867">MELIMIFLLNSTKQFNNVRHKMTSLVNVRNVSKHYSDSNKNQQALSDISFDLKAGQVLGLLGHNGAGKSTLINALLGAHRYEGDISINGLHPIDQHAELMQHLAYISDVNVLPEWMSVKQLLKYTSGVHPSFDINKATSVLSNTNIKLNSKISSLSKGMKVQVHLAIVIATDTKVLILDEPTLGLDLLYRDTFYQHLTTWFNAGERCLIIASHEVAEIEHLLTDILILKQGKCVKKETMDNIPQGTLAELFIALQKESI</sequence>
<dbReference type="GO" id="GO:0005524">
    <property type="term" value="F:ATP binding"/>
    <property type="evidence" value="ECO:0007669"/>
    <property type="project" value="UniProtKB-KW"/>
</dbReference>